<dbReference type="EMBL" id="AP014940">
    <property type="protein sequence ID" value="BAV99328.1"/>
    <property type="molecule type" value="Genomic_DNA"/>
</dbReference>
<evidence type="ECO:0000256" key="2">
    <source>
        <dbReference type="PIRSR" id="PIRSR006386-1"/>
    </source>
</evidence>
<organism evidence="4 5">
    <name type="scientific">Lysobacter enzymogenes</name>
    <dbReference type="NCBI Taxonomy" id="69"/>
    <lineage>
        <taxon>Bacteria</taxon>
        <taxon>Pseudomonadati</taxon>
        <taxon>Pseudomonadota</taxon>
        <taxon>Gammaproteobacteria</taxon>
        <taxon>Lysobacterales</taxon>
        <taxon>Lysobacteraceae</taxon>
        <taxon>Lysobacter</taxon>
    </lineage>
</organism>
<evidence type="ECO:0000313" key="4">
    <source>
        <dbReference type="EMBL" id="BAV99328.1"/>
    </source>
</evidence>
<dbReference type="AlphaFoldDB" id="A0AAU9API9"/>
<dbReference type="SUPFAM" id="SSF52833">
    <property type="entry name" value="Thioredoxin-like"/>
    <property type="match status" value="1"/>
</dbReference>
<dbReference type="GO" id="GO:0018845">
    <property type="term" value="F:2-hydroxychromene-2-carboxylate isomerase activity"/>
    <property type="evidence" value="ECO:0007669"/>
    <property type="project" value="UniProtKB-UniRule"/>
</dbReference>
<name>A0AAU9API9_LYSEN</name>
<dbReference type="InterPro" id="IPR036249">
    <property type="entry name" value="Thioredoxin-like_sf"/>
</dbReference>
<sequence length="211" mass="22632">MSVVVDYYFSLISPYVYLGHAPLLALTRETGARLAYKPVRIFELFSANGGLPLGQRAPARQRYRLVELQRARAERGVPLNLTPKHFPVDPGLADRCAIALCEAGRDPAQYMDAVLRAIWAQDEDIADRALLARALRDAGHDADAILAAAGSEAVAAIYQDNTAAAIAVDLPGLPGYVLNGEPFWGQDRVDALGAALRSGRAPFLAPAGPSR</sequence>
<evidence type="ECO:0000259" key="3">
    <source>
        <dbReference type="Pfam" id="PF01323"/>
    </source>
</evidence>
<dbReference type="EC" id="5.99.1.4" evidence="1"/>
<dbReference type="Pfam" id="PF01323">
    <property type="entry name" value="DSBA"/>
    <property type="match status" value="1"/>
</dbReference>
<comment type="similarity">
    <text evidence="1">Belongs to the GST superfamily. NadH family.</text>
</comment>
<dbReference type="Proteomes" id="UP000218824">
    <property type="component" value="Chromosome"/>
</dbReference>
<dbReference type="PIRSF" id="PIRSF006386">
    <property type="entry name" value="HCCAis_GSTk"/>
    <property type="match status" value="1"/>
</dbReference>
<dbReference type="PANTHER" id="PTHR42943:SF13">
    <property type="entry name" value="GLUTATHIONE S-TRANSFERASE KAPPA-RELATED"/>
    <property type="match status" value="1"/>
</dbReference>
<dbReference type="InterPro" id="IPR044087">
    <property type="entry name" value="NahD-like"/>
</dbReference>
<gene>
    <name evidence="4" type="ORF">LEN_3841</name>
</gene>
<proteinExistence type="inferred from homology"/>
<keyword evidence="1" id="KW-0413">Isomerase</keyword>
<dbReference type="GeneID" id="83065645"/>
<dbReference type="GO" id="GO:0004364">
    <property type="term" value="F:glutathione transferase activity"/>
    <property type="evidence" value="ECO:0007669"/>
    <property type="project" value="TreeGrafter"/>
</dbReference>
<evidence type="ECO:0000313" key="5">
    <source>
        <dbReference type="Proteomes" id="UP000218824"/>
    </source>
</evidence>
<protein>
    <recommendedName>
        <fullName evidence="1">2-hydroxychromene-2-carboxylate isomerase</fullName>
        <ecNumber evidence="1">5.99.1.4</ecNumber>
    </recommendedName>
</protein>
<dbReference type="GO" id="GO:1901170">
    <property type="term" value="P:naphthalene catabolic process"/>
    <property type="evidence" value="ECO:0007669"/>
    <property type="project" value="InterPro"/>
</dbReference>
<accession>A0AAU9API9</accession>
<dbReference type="InterPro" id="IPR014440">
    <property type="entry name" value="HCCAis_GSTk"/>
</dbReference>
<dbReference type="RefSeq" id="WP_096379761.1">
    <property type="nucleotide sequence ID" value="NZ_AP014940.1"/>
</dbReference>
<dbReference type="GO" id="GO:0004602">
    <property type="term" value="F:glutathione peroxidase activity"/>
    <property type="evidence" value="ECO:0007669"/>
    <property type="project" value="TreeGrafter"/>
</dbReference>
<dbReference type="CDD" id="cd03022">
    <property type="entry name" value="DsbA_HCCA_Iso"/>
    <property type="match status" value="1"/>
</dbReference>
<reference evidence="4 5" key="1">
    <citation type="journal article" date="2017" name="DNA Res.">
        <title>Complete genome sequence and expression profile of the commercial lytic enzyme producer Lysobacter enzymogenes M497-1.</title>
        <authorList>
            <person name="Takami H."/>
            <person name="Toyoda A."/>
            <person name="Uchiyama I."/>
            <person name="Itoh T."/>
            <person name="Takaki Y."/>
            <person name="Arai W."/>
            <person name="Nishi S."/>
            <person name="Kawai M."/>
            <person name="Shinya K."/>
            <person name="Ikeda H."/>
        </authorList>
    </citation>
    <scope>NUCLEOTIDE SEQUENCE [LARGE SCALE GENOMIC DNA]</scope>
    <source>
        <strain evidence="4 5">M497-1</strain>
    </source>
</reference>
<dbReference type="InterPro" id="IPR051924">
    <property type="entry name" value="GST_Kappa/NadH"/>
</dbReference>
<dbReference type="InterPro" id="IPR001853">
    <property type="entry name" value="DSBA-like_thioredoxin_dom"/>
</dbReference>
<dbReference type="GO" id="GO:0006749">
    <property type="term" value="P:glutathione metabolic process"/>
    <property type="evidence" value="ECO:0007669"/>
    <property type="project" value="TreeGrafter"/>
</dbReference>
<dbReference type="Gene3D" id="3.40.30.10">
    <property type="entry name" value="Glutaredoxin"/>
    <property type="match status" value="1"/>
</dbReference>
<dbReference type="PANTHER" id="PTHR42943">
    <property type="entry name" value="GLUTATHIONE S-TRANSFERASE KAPPA"/>
    <property type="match status" value="1"/>
</dbReference>
<comment type="catalytic activity">
    <reaction evidence="1">
        <text>2-hydroxychromene-2-carboxylate = (3E)-4-(2-hydroxyphenyl)-2-oxobut-3-enoate</text>
        <dbReference type="Rhea" id="RHEA:27401"/>
        <dbReference type="ChEBI" id="CHEBI:59350"/>
        <dbReference type="ChEBI" id="CHEBI:59353"/>
        <dbReference type="EC" id="5.99.1.4"/>
    </reaction>
</comment>
<evidence type="ECO:0000256" key="1">
    <source>
        <dbReference type="PIRNR" id="PIRNR006386"/>
    </source>
</evidence>
<feature type="active site" description="Nucleophile" evidence="2">
    <location>
        <position position="13"/>
    </location>
</feature>
<dbReference type="KEGG" id="lem:LEN_3841"/>
<feature type="domain" description="DSBA-like thioredoxin" evidence="3">
    <location>
        <begin position="4"/>
        <end position="196"/>
    </location>
</feature>